<dbReference type="InterPro" id="IPR042174">
    <property type="entry name" value="RecF_2"/>
</dbReference>
<dbReference type="GO" id="GO:0006260">
    <property type="term" value="P:DNA replication"/>
    <property type="evidence" value="ECO:0007669"/>
    <property type="project" value="UniProtKB-UniRule"/>
</dbReference>
<sequence>MKLNKLQLKNYRNYQELFLEFPNSLNVFLGENAQGKTNLLESIYVLALTRSHRTNNEHELIGWHEEFAQIKGRISKGSSETELELLLTKKGRKSKVNHIEQKRLSSYIGQLNVILFAPEDLSLVKGSPQLRRRFIDMELGQISPLYLYDLAQYQKTLKQRNLYLKQLAEKKQTDEIYLDILTEQLVEFGSKVLINRLQFIKRLEHWSNELHTRITNQREHLAIEYVSSFEMESQRIEDIQETFQNELQKNRKREMFRGTTLIGPHRDDLRFLVNEQNVQTYGSQGQQRTTALSVKLAEIDLMKEETGEYPLLLLDDVMSELDDNRQVHLLETIEDKVQTFLTTTTLEHVKGKMTVHPDIFYVQQGQIERKET</sequence>
<dbReference type="InterPro" id="IPR001238">
    <property type="entry name" value="DNA-binding_RecF"/>
</dbReference>
<evidence type="ECO:0000256" key="12">
    <source>
        <dbReference type="HAMAP-Rule" id="MF_00365"/>
    </source>
</evidence>
<evidence type="ECO:0000313" key="15">
    <source>
        <dbReference type="EMBL" id="EOH91251.1"/>
    </source>
</evidence>
<reference evidence="15 16" key="1">
    <citation type="submission" date="2013-02" db="EMBL/GenBank/DDBJ databases">
        <title>The Genome Sequence of Enterococcus pallens BAA-351.</title>
        <authorList>
            <consortium name="The Broad Institute Genome Sequencing Platform"/>
            <consortium name="The Broad Institute Genome Sequencing Center for Infectious Disease"/>
            <person name="Earl A.M."/>
            <person name="Gilmore M.S."/>
            <person name="Lebreton F."/>
            <person name="Walker B."/>
            <person name="Young S.K."/>
            <person name="Zeng Q."/>
            <person name="Gargeya S."/>
            <person name="Fitzgerald M."/>
            <person name="Haas B."/>
            <person name="Abouelleil A."/>
            <person name="Alvarado L."/>
            <person name="Arachchi H.M."/>
            <person name="Berlin A.M."/>
            <person name="Chapman S.B."/>
            <person name="Dewar J."/>
            <person name="Goldberg J."/>
            <person name="Griggs A."/>
            <person name="Gujja S."/>
            <person name="Hansen M."/>
            <person name="Howarth C."/>
            <person name="Imamovic A."/>
            <person name="Larimer J."/>
            <person name="McCowan C."/>
            <person name="Murphy C."/>
            <person name="Neiman D."/>
            <person name="Pearson M."/>
            <person name="Priest M."/>
            <person name="Roberts A."/>
            <person name="Saif S."/>
            <person name="Shea T."/>
            <person name="Sisk P."/>
            <person name="Sykes S."/>
            <person name="Wortman J."/>
            <person name="Nusbaum C."/>
            <person name="Birren B."/>
        </authorList>
    </citation>
    <scope>NUCLEOTIDE SEQUENCE [LARGE SCALE GENOMIC DNA]</scope>
    <source>
        <strain evidence="15 16">ATCC BAA-351</strain>
    </source>
</reference>
<feature type="binding site" evidence="12">
    <location>
        <begin position="30"/>
        <end position="37"/>
    </location>
    <ligand>
        <name>ATP</name>
        <dbReference type="ChEBI" id="CHEBI:30616"/>
    </ligand>
</feature>
<dbReference type="PROSITE" id="PS00617">
    <property type="entry name" value="RECF_1"/>
    <property type="match status" value="1"/>
</dbReference>
<evidence type="ECO:0000256" key="3">
    <source>
        <dbReference type="ARBA" id="ARBA00020170"/>
    </source>
</evidence>
<keyword evidence="16" id="KW-1185">Reference proteome</keyword>
<evidence type="ECO:0000313" key="16">
    <source>
        <dbReference type="Proteomes" id="UP000013782"/>
    </source>
</evidence>
<dbReference type="SUPFAM" id="SSF52540">
    <property type="entry name" value="P-loop containing nucleoside triphosphate hydrolases"/>
    <property type="match status" value="1"/>
</dbReference>
<evidence type="ECO:0000256" key="2">
    <source>
        <dbReference type="ARBA" id="ARBA00008016"/>
    </source>
</evidence>
<dbReference type="Pfam" id="PF02463">
    <property type="entry name" value="SMC_N"/>
    <property type="match status" value="1"/>
</dbReference>
<dbReference type="EMBL" id="AJAQ01000035">
    <property type="protein sequence ID" value="EOH91251.1"/>
    <property type="molecule type" value="Genomic_DNA"/>
</dbReference>
<dbReference type="PATRIC" id="fig|1158607.3.peg.3789"/>
<dbReference type="HOGENOM" id="CLU_040267_0_1_9"/>
<dbReference type="InterPro" id="IPR027417">
    <property type="entry name" value="P-loop_NTPase"/>
</dbReference>
<keyword evidence="8 12" id="KW-0067">ATP-binding</keyword>
<name>R2SED9_9ENTE</name>
<dbReference type="NCBIfam" id="TIGR00611">
    <property type="entry name" value="recf"/>
    <property type="match status" value="1"/>
</dbReference>
<protein>
    <recommendedName>
        <fullName evidence="3 12">DNA replication and repair protein RecF</fullName>
    </recommendedName>
</protein>
<evidence type="ECO:0000256" key="13">
    <source>
        <dbReference type="RuleBase" id="RU000578"/>
    </source>
</evidence>
<dbReference type="Proteomes" id="UP000013782">
    <property type="component" value="Unassembled WGS sequence"/>
</dbReference>
<dbReference type="GO" id="GO:0009432">
    <property type="term" value="P:SOS response"/>
    <property type="evidence" value="ECO:0007669"/>
    <property type="project" value="UniProtKB-UniRule"/>
</dbReference>
<keyword evidence="7 12" id="KW-0227">DNA damage</keyword>
<keyword evidence="6 12" id="KW-0547">Nucleotide-binding</keyword>
<dbReference type="GO" id="GO:0006302">
    <property type="term" value="P:double-strand break repair"/>
    <property type="evidence" value="ECO:0007669"/>
    <property type="project" value="TreeGrafter"/>
</dbReference>
<evidence type="ECO:0000256" key="7">
    <source>
        <dbReference type="ARBA" id="ARBA00022763"/>
    </source>
</evidence>
<evidence type="ECO:0000256" key="1">
    <source>
        <dbReference type="ARBA" id="ARBA00004496"/>
    </source>
</evidence>
<dbReference type="InterPro" id="IPR018078">
    <property type="entry name" value="DNA-binding_RecF_CS"/>
</dbReference>
<keyword evidence="5 12" id="KW-0235">DNA replication</keyword>
<dbReference type="STRING" id="160454.RV10_GL003060"/>
<dbReference type="Gene3D" id="1.20.1050.90">
    <property type="entry name" value="RecF/RecN/SMC, N-terminal domain"/>
    <property type="match status" value="1"/>
</dbReference>
<comment type="subcellular location">
    <subcellularLocation>
        <location evidence="1 12 13">Cytoplasm</location>
    </subcellularLocation>
</comment>
<evidence type="ECO:0000256" key="6">
    <source>
        <dbReference type="ARBA" id="ARBA00022741"/>
    </source>
</evidence>
<dbReference type="FunFam" id="1.20.1050.90:FF:000002">
    <property type="entry name" value="DNA replication and repair protein RecF"/>
    <property type="match status" value="1"/>
</dbReference>
<evidence type="ECO:0000256" key="11">
    <source>
        <dbReference type="ARBA" id="ARBA00023236"/>
    </source>
</evidence>
<dbReference type="GO" id="GO:0000731">
    <property type="term" value="P:DNA synthesis involved in DNA repair"/>
    <property type="evidence" value="ECO:0007669"/>
    <property type="project" value="TreeGrafter"/>
</dbReference>
<keyword evidence="11 12" id="KW-0742">SOS response</keyword>
<dbReference type="AlphaFoldDB" id="R2SED9"/>
<dbReference type="GO" id="GO:0005737">
    <property type="term" value="C:cytoplasm"/>
    <property type="evidence" value="ECO:0007669"/>
    <property type="project" value="UniProtKB-SubCell"/>
</dbReference>
<dbReference type="CDD" id="cd03242">
    <property type="entry name" value="ABC_RecF"/>
    <property type="match status" value="1"/>
</dbReference>
<dbReference type="OrthoDB" id="9803889at2"/>
<proteinExistence type="inferred from homology"/>
<dbReference type="eggNOG" id="COG1195">
    <property type="taxonomic scope" value="Bacteria"/>
</dbReference>
<dbReference type="InterPro" id="IPR003395">
    <property type="entry name" value="RecF/RecN/SMC_N"/>
</dbReference>
<evidence type="ECO:0000256" key="10">
    <source>
        <dbReference type="ARBA" id="ARBA00023204"/>
    </source>
</evidence>
<dbReference type="PANTHER" id="PTHR32182:SF0">
    <property type="entry name" value="DNA REPLICATION AND REPAIR PROTEIN RECF"/>
    <property type="match status" value="1"/>
</dbReference>
<dbReference type="GO" id="GO:0003697">
    <property type="term" value="F:single-stranded DNA binding"/>
    <property type="evidence" value="ECO:0007669"/>
    <property type="project" value="UniProtKB-UniRule"/>
</dbReference>
<evidence type="ECO:0000256" key="8">
    <source>
        <dbReference type="ARBA" id="ARBA00022840"/>
    </source>
</evidence>
<evidence type="ECO:0000256" key="5">
    <source>
        <dbReference type="ARBA" id="ARBA00022705"/>
    </source>
</evidence>
<organism evidence="15 16">
    <name type="scientific">Enterococcus pallens ATCC BAA-351</name>
    <dbReference type="NCBI Taxonomy" id="1158607"/>
    <lineage>
        <taxon>Bacteria</taxon>
        <taxon>Bacillati</taxon>
        <taxon>Bacillota</taxon>
        <taxon>Bacilli</taxon>
        <taxon>Lactobacillales</taxon>
        <taxon>Enterococcaceae</taxon>
        <taxon>Enterococcus</taxon>
    </lineage>
</organism>
<feature type="domain" description="RecF/RecN/SMC N-terminal" evidence="14">
    <location>
        <begin position="3"/>
        <end position="365"/>
    </location>
</feature>
<accession>R2SED9</accession>
<dbReference type="HAMAP" id="MF_00365">
    <property type="entry name" value="RecF"/>
    <property type="match status" value="1"/>
</dbReference>
<comment type="caution">
    <text evidence="15">The sequence shown here is derived from an EMBL/GenBank/DDBJ whole genome shotgun (WGS) entry which is preliminary data.</text>
</comment>
<keyword evidence="4 12" id="KW-0963">Cytoplasm</keyword>
<evidence type="ECO:0000256" key="9">
    <source>
        <dbReference type="ARBA" id="ARBA00023125"/>
    </source>
</evidence>
<comment type="similarity">
    <text evidence="2 12 13">Belongs to the RecF family.</text>
</comment>
<keyword evidence="9 12" id="KW-0238">DNA-binding</keyword>
<keyword evidence="10 12" id="KW-0234">DNA repair</keyword>
<comment type="function">
    <text evidence="12 13">The RecF protein is involved in DNA metabolism; it is required for DNA replication and normal SOS inducibility. RecF binds preferentially to single-stranded, linear DNA. It also seems to bind ATP.</text>
</comment>
<evidence type="ECO:0000259" key="14">
    <source>
        <dbReference type="Pfam" id="PF02463"/>
    </source>
</evidence>
<dbReference type="PROSITE" id="PS00618">
    <property type="entry name" value="RECF_2"/>
    <property type="match status" value="1"/>
</dbReference>
<dbReference type="PANTHER" id="PTHR32182">
    <property type="entry name" value="DNA REPLICATION AND REPAIR PROTEIN RECF"/>
    <property type="match status" value="1"/>
</dbReference>
<dbReference type="GO" id="GO:0005524">
    <property type="term" value="F:ATP binding"/>
    <property type="evidence" value="ECO:0007669"/>
    <property type="project" value="UniProtKB-UniRule"/>
</dbReference>
<evidence type="ECO:0000256" key="4">
    <source>
        <dbReference type="ARBA" id="ARBA00022490"/>
    </source>
</evidence>
<dbReference type="RefSeq" id="WP_010758760.1">
    <property type="nucleotide sequence ID" value="NZ_ASWD01000008.1"/>
</dbReference>
<dbReference type="Gene3D" id="3.40.50.300">
    <property type="entry name" value="P-loop containing nucleotide triphosphate hydrolases"/>
    <property type="match status" value="1"/>
</dbReference>
<gene>
    <name evidence="12" type="primary">recF</name>
    <name evidence="15" type="ORF">UAU_03790</name>
</gene>